<sequence>MSSSVLENPPPASEAFERASLASTRRYRLRSEAIGETYQIDVALPATQAPAGRPMPVVYLTDANTIFGIAAQALRFLQQGDGAAPALLVGIGYCLDGVERPRNAYGALRTRDLTPSLDEGFLARILEAQEGGRFPVEVRPAGGADDFLAFLVDQVRPFIAERYDVDAHDQTLVGSSLGGLFSLHALLTRPGAFRRHGALSPSLWWRDGELFALEAEVARTAADLPVDLFMSVGGKETDPRWDMVQGMKRFAATLEGRRYPGLRLTTHVFEGETHTSVIPAALSRGLRTLLGGA</sequence>
<evidence type="ECO:0000313" key="4">
    <source>
        <dbReference type="Proteomes" id="UP001597237"/>
    </source>
</evidence>
<accession>A0ABW4N3I0</accession>
<proteinExistence type="inferred from homology"/>
<dbReference type="Proteomes" id="UP001597237">
    <property type="component" value="Unassembled WGS sequence"/>
</dbReference>
<dbReference type="RefSeq" id="WP_377280804.1">
    <property type="nucleotide sequence ID" value="NZ_JBHRSI010000002.1"/>
</dbReference>
<dbReference type="InterPro" id="IPR052558">
    <property type="entry name" value="Siderophore_Hydrolase_D"/>
</dbReference>
<comment type="caution">
    <text evidence="3">The sequence shown here is derived from an EMBL/GenBank/DDBJ whole genome shotgun (WGS) entry which is preliminary data.</text>
</comment>
<dbReference type="GO" id="GO:0016787">
    <property type="term" value="F:hydrolase activity"/>
    <property type="evidence" value="ECO:0007669"/>
    <property type="project" value="UniProtKB-KW"/>
</dbReference>
<dbReference type="PANTHER" id="PTHR40841:SF2">
    <property type="entry name" value="SIDEROPHORE-DEGRADING ESTERASE (EUROFUNG)"/>
    <property type="match status" value="1"/>
</dbReference>
<keyword evidence="4" id="KW-1185">Reference proteome</keyword>
<organism evidence="3 4">
    <name type="scientific">Phenylobacterium terrae</name>
    <dbReference type="NCBI Taxonomy" id="2665495"/>
    <lineage>
        <taxon>Bacteria</taxon>
        <taxon>Pseudomonadati</taxon>
        <taxon>Pseudomonadota</taxon>
        <taxon>Alphaproteobacteria</taxon>
        <taxon>Caulobacterales</taxon>
        <taxon>Caulobacteraceae</taxon>
        <taxon>Phenylobacterium</taxon>
    </lineage>
</organism>
<reference evidence="4" key="1">
    <citation type="journal article" date="2019" name="Int. J. Syst. Evol. Microbiol.">
        <title>The Global Catalogue of Microorganisms (GCM) 10K type strain sequencing project: providing services to taxonomists for standard genome sequencing and annotation.</title>
        <authorList>
            <consortium name="The Broad Institute Genomics Platform"/>
            <consortium name="The Broad Institute Genome Sequencing Center for Infectious Disease"/>
            <person name="Wu L."/>
            <person name="Ma J."/>
        </authorList>
    </citation>
    <scope>NUCLEOTIDE SEQUENCE [LARGE SCALE GENOMIC DNA]</scope>
    <source>
        <strain evidence="4">DFY28</strain>
    </source>
</reference>
<protein>
    <submittedName>
        <fullName evidence="3">Alpha/beta hydrolase</fullName>
    </submittedName>
</protein>
<evidence type="ECO:0000256" key="2">
    <source>
        <dbReference type="ARBA" id="ARBA00022801"/>
    </source>
</evidence>
<dbReference type="EMBL" id="JBHUEY010000006">
    <property type="protein sequence ID" value="MFD1784662.1"/>
    <property type="molecule type" value="Genomic_DNA"/>
</dbReference>
<dbReference type="InterPro" id="IPR000801">
    <property type="entry name" value="Esterase-like"/>
</dbReference>
<evidence type="ECO:0000313" key="3">
    <source>
        <dbReference type="EMBL" id="MFD1784662.1"/>
    </source>
</evidence>
<keyword evidence="2 3" id="KW-0378">Hydrolase</keyword>
<dbReference type="InterPro" id="IPR029058">
    <property type="entry name" value="AB_hydrolase_fold"/>
</dbReference>
<dbReference type="PANTHER" id="PTHR40841">
    <property type="entry name" value="SIDEROPHORE TRIACETYLFUSARININE C ESTERASE"/>
    <property type="match status" value="1"/>
</dbReference>
<dbReference type="Pfam" id="PF00756">
    <property type="entry name" value="Esterase"/>
    <property type="match status" value="1"/>
</dbReference>
<gene>
    <name evidence="3" type="ORF">ACFSC0_14755</name>
</gene>
<dbReference type="Gene3D" id="3.40.50.1820">
    <property type="entry name" value="alpha/beta hydrolase"/>
    <property type="match status" value="1"/>
</dbReference>
<evidence type="ECO:0000256" key="1">
    <source>
        <dbReference type="ARBA" id="ARBA00005622"/>
    </source>
</evidence>
<name>A0ABW4N3I0_9CAUL</name>
<dbReference type="SUPFAM" id="SSF53474">
    <property type="entry name" value="alpha/beta-Hydrolases"/>
    <property type="match status" value="1"/>
</dbReference>
<comment type="similarity">
    <text evidence="1">Belongs to the esterase D family.</text>
</comment>